<keyword evidence="5" id="KW-0010">Activator</keyword>
<feature type="compositionally biased region" description="Low complexity" evidence="8">
    <location>
        <begin position="2055"/>
        <end position="2078"/>
    </location>
</feature>
<feature type="region of interest" description="Disordered" evidence="8">
    <location>
        <begin position="1471"/>
        <end position="1490"/>
    </location>
</feature>
<dbReference type="InterPro" id="IPR019035">
    <property type="entry name" value="Mediator_Med12"/>
</dbReference>
<keyword evidence="3" id="KW-0678">Repressor</keyword>
<evidence type="ECO:0000256" key="3">
    <source>
        <dbReference type="ARBA" id="ARBA00022491"/>
    </source>
</evidence>
<keyword evidence="7" id="KW-0539">Nucleus</keyword>
<feature type="region of interest" description="Disordered" evidence="8">
    <location>
        <begin position="1"/>
        <end position="26"/>
    </location>
</feature>
<protein>
    <recommendedName>
        <fullName evidence="9">Mediator complex subunit Med12 domain-containing protein</fullName>
    </recommendedName>
</protein>
<comment type="subcellular location">
    <subcellularLocation>
        <location evidence="1">Nucleus</location>
    </subcellularLocation>
</comment>
<dbReference type="InterPro" id="IPR021990">
    <property type="entry name" value="Mediator_Med12_LCEWAV"/>
</dbReference>
<dbReference type="GO" id="GO:0045944">
    <property type="term" value="P:positive regulation of transcription by RNA polymerase II"/>
    <property type="evidence" value="ECO:0007669"/>
    <property type="project" value="TreeGrafter"/>
</dbReference>
<evidence type="ECO:0000256" key="5">
    <source>
        <dbReference type="ARBA" id="ARBA00023159"/>
    </source>
</evidence>
<dbReference type="SMART" id="SM01281">
    <property type="entry name" value="Med12"/>
    <property type="match status" value="1"/>
</dbReference>
<proteinExistence type="inferred from homology"/>
<dbReference type="Pfam" id="PF09497">
    <property type="entry name" value="Med12"/>
    <property type="match status" value="1"/>
</dbReference>
<dbReference type="GO" id="GO:0016592">
    <property type="term" value="C:mediator complex"/>
    <property type="evidence" value="ECO:0007669"/>
    <property type="project" value="InterPro"/>
</dbReference>
<evidence type="ECO:0000256" key="1">
    <source>
        <dbReference type="ARBA" id="ARBA00004123"/>
    </source>
</evidence>
<keyword evidence="4" id="KW-0805">Transcription regulation</keyword>
<feature type="region of interest" description="Disordered" evidence="8">
    <location>
        <begin position="709"/>
        <end position="732"/>
    </location>
</feature>
<keyword evidence="6" id="KW-0804">Transcription</keyword>
<evidence type="ECO:0000313" key="11">
    <source>
        <dbReference type="Proteomes" id="UP001187531"/>
    </source>
</evidence>
<feature type="domain" description="Mediator complex subunit Med12" evidence="9">
    <location>
        <begin position="92"/>
        <end position="154"/>
    </location>
</feature>
<dbReference type="EMBL" id="JAVRJZ010000008">
    <property type="protein sequence ID" value="KAK2719590.1"/>
    <property type="molecule type" value="Genomic_DNA"/>
</dbReference>
<dbReference type="InterPro" id="IPR051647">
    <property type="entry name" value="Mediator_comp_sub12"/>
</dbReference>
<evidence type="ECO:0000256" key="7">
    <source>
        <dbReference type="ARBA" id="ARBA00023242"/>
    </source>
</evidence>
<name>A0AA88HWT5_ARTSF</name>
<organism evidence="10 11">
    <name type="scientific">Artemia franciscana</name>
    <name type="common">Brine shrimp</name>
    <name type="synonym">Artemia sanfranciscana</name>
    <dbReference type="NCBI Taxonomy" id="6661"/>
    <lineage>
        <taxon>Eukaryota</taxon>
        <taxon>Metazoa</taxon>
        <taxon>Ecdysozoa</taxon>
        <taxon>Arthropoda</taxon>
        <taxon>Crustacea</taxon>
        <taxon>Branchiopoda</taxon>
        <taxon>Anostraca</taxon>
        <taxon>Artemiidae</taxon>
        <taxon>Artemia</taxon>
    </lineage>
</organism>
<evidence type="ECO:0000259" key="9">
    <source>
        <dbReference type="SMART" id="SM01281"/>
    </source>
</evidence>
<comment type="caution">
    <text evidence="10">The sequence shown here is derived from an EMBL/GenBank/DDBJ whole genome shotgun (WGS) entry which is preliminary data.</text>
</comment>
<keyword evidence="11" id="KW-1185">Reference proteome</keyword>
<feature type="compositionally biased region" description="Basic residues" evidence="8">
    <location>
        <begin position="1"/>
        <end position="10"/>
    </location>
</feature>
<feature type="region of interest" description="Disordered" evidence="8">
    <location>
        <begin position="2042"/>
        <end position="2089"/>
    </location>
</feature>
<feature type="region of interest" description="Disordered" evidence="8">
    <location>
        <begin position="1755"/>
        <end position="1827"/>
    </location>
</feature>
<evidence type="ECO:0000256" key="4">
    <source>
        <dbReference type="ARBA" id="ARBA00023015"/>
    </source>
</evidence>
<evidence type="ECO:0000256" key="6">
    <source>
        <dbReference type="ARBA" id="ARBA00023163"/>
    </source>
</evidence>
<evidence type="ECO:0000256" key="2">
    <source>
        <dbReference type="ARBA" id="ARBA00010289"/>
    </source>
</evidence>
<comment type="similarity">
    <text evidence="2">Belongs to the Mediator complex subunit 12 family.</text>
</comment>
<dbReference type="GO" id="GO:0003713">
    <property type="term" value="F:transcription coactivator activity"/>
    <property type="evidence" value="ECO:0007669"/>
    <property type="project" value="TreeGrafter"/>
</dbReference>
<gene>
    <name evidence="10" type="ORF">QYM36_005156</name>
</gene>
<reference evidence="10" key="1">
    <citation type="submission" date="2023-07" db="EMBL/GenBank/DDBJ databases">
        <title>Chromosome-level genome assembly of Artemia franciscana.</title>
        <authorList>
            <person name="Jo E."/>
        </authorList>
    </citation>
    <scope>NUCLEOTIDE SEQUENCE</scope>
    <source>
        <tissue evidence="10">Whole body</tissue>
    </source>
</reference>
<evidence type="ECO:0000313" key="10">
    <source>
        <dbReference type="EMBL" id="KAK2719590.1"/>
    </source>
</evidence>
<dbReference type="Proteomes" id="UP001187531">
    <property type="component" value="Unassembled WGS sequence"/>
</dbReference>
<sequence>MDKKPLKKSKLGPPDVYPQDPKQKEDELNATNVKQGFSNAPQIDNEYGTAKNLTISTSKITSAFNALLAKKQELNTLADTGRKKQQISPKENFTLVTPQPRSKQFVETWFKDLSSGRSLQSLAKKVPIFNKKEEIFTTLCEFQIPMVRAMWFIKMTAAYTGAVSEAKNKKRQVTDPAQEWTPAAIKFLRDQLVKLQDYPGKQTHAMQPPQTQHPVQPTAPSPTMQLGLAGLAQQVLANAQASSIAPAQQNGPTTLSEEQKLALKLWSYCSNLLFSMYREGLLDQNDVLNAVTETFDKCRSNDDYCMRIIVPWVLDYLPEFTNCELLSRKLVHAAIRRFNQLLDDVGRPCPNSEVKQESGKEVSIQKFNVDDLASQFQALGDEVKICPHHRIVTLGISTIIQTVTLDCSTAMVWNNPGEGKPPLYLIGSPLDDLPVAPSELPMAPDVENSKVRAKLRKIEEEIRIRGALAEKKWPLEKGDGTTTGALMARVLPALDALDRYYFDKVDQSNSLDTLYSKIFQSITPKEFSSDNIQEIIELDEPLVKLLCEWAVSDQRYGEHRAVAAALLLEKRQYEISNFENDSGDEKESAVSVNGGPPVFQSLLMKFLDKDAPVLGETPSLQQKLVFGSLVHLFYEFVRNDVFSHDAYMCTLISRGDLLNINRGVSDLGLRSIMKNDLGGSMFPSSGYDFDDSKIIDDDLDKILQDIKGQQMGGDDCSSPKPEPSTTSESKKQPRHLLYTMHFPLPQDDTSNHDSNQRHVLLYGVGKARDEARHQVKKVTKDVAKLFHKKFCVDVTEGGKPRKHSRSEFNFELVVQKFQLLSYFDRHVVTGQVSVSVLEMLSSFAAGNSNYLPVPENVSFLFDLMELGLNIYGLLDFCVSILKELPDVDQLLSMRNSPLTRTFICHLTLYIIGVLRRFHSCLLLFQEQTILVFEVICKIGKPIVNPADCTSAERCILAYLYDLYTPCKFLMAKKNDPRFEPFNHAYPKIKQTICSSVLPSNAVFTVEPEFMREYILNPKKKVDSQVTKQLNDSHQLRYSFVSSVVLAVCQTSDSDRINDLAHLSAELTACCNSLVPDWLTVLEALCNVQPACYVEIMQNMDINDLTIHMNLGIFFAILVARHCFGLQDFLLHVGLPSLMKIWNFGQLCTEAEPGARLACHIILRLFKTPTTPQPACYSLVGASPHPNIAAGNQPGIKLTCDRHLLAAAHNSIRSSTEPVVAVLKAVLLLANYTDSKKDHNEMLNVLGISDINIVDEHEDPNYCFSVGMRGLFNNYGPSRLSAFARYVLRQICSQPWVHERCLQIPEDLLKNGSLMDSLLNPKNAQRLLNMISRMDKTSGISEESLDNKQTVTQLFENLNQWNIRVSLLDLQLIYRQYSQSELSQWLDIIAKSTMDLFYVEPPPKSEDSPSKRRAYSNFSHLMPSKQEQEKNESVWLVAPLVARLSPAIHGRILKFAIQALETTNWVTLAPVKSKDNKDRDRDRERERDREKTAMQVVKGNGPTLRCMQQFCSLIMTCLNTQEEQKEPLLAALLTQLQHYTSLSKEDKLYGWDDLKSRQYFQDCLHLRLSLAGGLFDAIQENITLTTDWAILLVQLVTSHVIDLTNHSSLFTMVVDMLTSLVHSTLVTDSVSEKGEEYKKHYFNLAKKLKKELADRRSPSIAYIRQMLPMPLRCTFDVVACEQVSCLIDSKGNKIQGFDTFDKKQGLKVHEKHRLNPWDILEGHKTPAPLSLSWFGAVKVERRPLRYEEMHRLLKHHTHDQRKSCSHYLEPPPVPPEEENESLMGPNSQREEIKPDTPMSSESPRAKRAKTTAMNTQAVPNKRRPRRGGVNAGAMGGIVQPPVNMGFQGPQSAMYQQQQQQWGYNQQQTHGQQGYYPQQMNQGVGPRFERAPIPSRQALANMIRGRQTQPTAAYGNTAQTNVMPQGPMSGGMQQGTMAGPMRGQTPNQPFQNMAMLDKQRQQQFIRQQQMRGGVAGQGGMYPQQMAQQYQQMPGQSMGNQQFGMYTNQSQQAPAQNFGGMMPQRGMAPRPSYMQGGTMTMAMNQQPGYPRGSAPMNQQQMQRLQQQQQMLAMQQQQQQQQHGMYNQPPGYQ</sequence>
<dbReference type="PANTHER" id="PTHR46007:SF11">
    <property type="entry name" value="MEDIATOR OF RNA POLYMERASE II TRANSCRIPTION SUBUNIT 12"/>
    <property type="match status" value="1"/>
</dbReference>
<accession>A0AA88HWT5</accession>
<dbReference type="Pfam" id="PF12145">
    <property type="entry name" value="Med12-LCEWAV"/>
    <property type="match status" value="1"/>
</dbReference>
<evidence type="ECO:0000256" key="8">
    <source>
        <dbReference type="SAM" id="MobiDB-lite"/>
    </source>
</evidence>
<dbReference type="PANTHER" id="PTHR46007">
    <property type="entry name" value="MEDIATOR OF RNA POLYMERASE II TRANSCRIPTION SUBUNIT 12"/>
    <property type="match status" value="1"/>
</dbReference>